<feature type="signal peptide" evidence="2">
    <location>
        <begin position="1"/>
        <end position="19"/>
    </location>
</feature>
<feature type="transmembrane region" description="Helical" evidence="1">
    <location>
        <begin position="148"/>
        <end position="169"/>
    </location>
</feature>
<comment type="caution">
    <text evidence="3">The sequence shown here is derived from an EMBL/GenBank/DDBJ whole genome shotgun (WGS) entry which is preliminary data.</text>
</comment>
<accession>A0A2S9WWJ0</accession>
<protein>
    <recommendedName>
        <fullName evidence="5">DUF4381 domain-containing protein</fullName>
    </recommendedName>
</protein>
<organism evidence="3 4">
    <name type="scientific">Nonlabens agnitus</name>
    <dbReference type="NCBI Taxonomy" id="870484"/>
    <lineage>
        <taxon>Bacteria</taxon>
        <taxon>Pseudomonadati</taxon>
        <taxon>Bacteroidota</taxon>
        <taxon>Flavobacteriia</taxon>
        <taxon>Flavobacteriales</taxon>
        <taxon>Flavobacteriaceae</taxon>
        <taxon>Nonlabens</taxon>
    </lineage>
</organism>
<evidence type="ECO:0008006" key="5">
    <source>
        <dbReference type="Google" id="ProtNLM"/>
    </source>
</evidence>
<feature type="transmembrane region" description="Helical" evidence="1">
    <location>
        <begin position="327"/>
        <end position="351"/>
    </location>
</feature>
<evidence type="ECO:0000313" key="3">
    <source>
        <dbReference type="EMBL" id="PRP67823.1"/>
    </source>
</evidence>
<dbReference type="RefSeq" id="WP_105983523.1">
    <property type="nucleotide sequence ID" value="NZ_MQUC01000003.1"/>
</dbReference>
<dbReference type="AlphaFoldDB" id="A0A2S9WWJ0"/>
<gene>
    <name evidence="3" type="ORF">BST86_12325</name>
</gene>
<keyword evidence="1" id="KW-0472">Membrane</keyword>
<keyword evidence="1" id="KW-1133">Transmembrane helix</keyword>
<evidence type="ECO:0000256" key="2">
    <source>
        <dbReference type="SAM" id="SignalP"/>
    </source>
</evidence>
<name>A0A2S9WWJ0_9FLAO</name>
<dbReference type="OrthoDB" id="9807384at2"/>
<proteinExistence type="predicted"/>
<evidence type="ECO:0000313" key="4">
    <source>
        <dbReference type="Proteomes" id="UP000239532"/>
    </source>
</evidence>
<reference evidence="3 4" key="1">
    <citation type="submission" date="2016-11" db="EMBL/GenBank/DDBJ databases">
        <title>Trade-off between light-utilization and light-protection in marine flavobacteria.</title>
        <authorList>
            <person name="Kumagai Y."/>
        </authorList>
    </citation>
    <scope>NUCLEOTIDE SEQUENCE [LARGE SCALE GENOMIC DNA]</scope>
    <source>
        <strain evidence="3 4">JCM 17109</strain>
    </source>
</reference>
<sequence length="546" mass="62398">MIRQLSYMLCFLAAIPAIAQTANSLITKVDRDSIMMGEEIKLQITVDATPQDLIIFPIQQAMGALEVIEDYPVDTIRENDRYRLFKQYGITQFDSGDYYVPRLKLFINNKERFTDSLLVKVREVQTDTTVQGMYDIKPDIENEYERPFNWKGLILLLLWIPLGILFWWLSRKRTQKTYEQTLPPYEWSKYRLNKLAESNLVEDRAWKAYYTELSYIVRRYIDNKVYGHAMESTTAELIQNIERETAAKGVSITDKTKQRLEAVLQKADLIKFAGMSGDGISAKEDREAINDIIYNIHQVLPPPSEEELLLDVKYRKEQARKARIRKILMYVAGVVLGLAIAIAAWIVIVGYDNVKDQIFGNELREYYEGERYTSQYGIPEVTITTPIILERDIDFASDLIPAESANALNAFTAGDLEDDFYIMVATLQLDEESAKKGAEVGASVMISPLLKELEQVGATNITTLDEEIERNGVKGTKVEGSYDRDGDEFKYEAFIYLNGNAVQAIIISTADLEAKSPEQEYGRLLREQIISSIQLNKPQPAKKDQE</sequence>
<dbReference type="EMBL" id="MQUC01000003">
    <property type="protein sequence ID" value="PRP67823.1"/>
    <property type="molecule type" value="Genomic_DNA"/>
</dbReference>
<keyword evidence="2" id="KW-0732">Signal</keyword>
<keyword evidence="4" id="KW-1185">Reference proteome</keyword>
<dbReference type="Proteomes" id="UP000239532">
    <property type="component" value="Unassembled WGS sequence"/>
</dbReference>
<evidence type="ECO:0000256" key="1">
    <source>
        <dbReference type="SAM" id="Phobius"/>
    </source>
</evidence>
<feature type="chain" id="PRO_5015717914" description="DUF4381 domain-containing protein" evidence="2">
    <location>
        <begin position="20"/>
        <end position="546"/>
    </location>
</feature>
<keyword evidence="1" id="KW-0812">Transmembrane</keyword>